<feature type="domain" description="C2H2-type" evidence="12">
    <location>
        <begin position="68"/>
        <end position="95"/>
    </location>
</feature>
<reference evidence="13" key="1">
    <citation type="submission" date="2025-08" db="UniProtKB">
        <authorList>
            <consortium name="Ensembl"/>
        </authorList>
    </citation>
    <scope>IDENTIFICATION</scope>
</reference>
<comment type="subcellular location">
    <subcellularLocation>
        <location evidence="1">Nucleus</location>
    </subcellularLocation>
</comment>
<evidence type="ECO:0000256" key="11">
    <source>
        <dbReference type="PROSITE-ProRule" id="PRU00042"/>
    </source>
</evidence>
<sequence length="148" mass="17336">MSVITWEVDADRILINKQRSPLLDQEIPNGVEVKEEQEEPEPQQIIDTEEPKHQVIKEEQIELYEKPFSCLTCGRGFNKQYNLTVHMRTHTGEKPYPCELCDKSFRRSNDLARHIRTHTGEKPYSCELCGESFTVKFSLTRHKCKNNN</sequence>
<keyword evidence="9" id="KW-0804">Transcription</keyword>
<dbReference type="FunFam" id="3.30.160.60:FF:000478">
    <property type="entry name" value="Zinc finger protein 133"/>
    <property type="match status" value="1"/>
</dbReference>
<evidence type="ECO:0000256" key="4">
    <source>
        <dbReference type="ARBA" id="ARBA00022737"/>
    </source>
</evidence>
<dbReference type="STRING" id="8078.ENSFHEP00000006910"/>
<evidence type="ECO:0000256" key="5">
    <source>
        <dbReference type="ARBA" id="ARBA00022771"/>
    </source>
</evidence>
<accession>A0A3Q2P541</accession>
<protein>
    <submittedName>
        <fullName evidence="13">Zinc finger protein OZF-like</fullName>
    </submittedName>
</protein>
<evidence type="ECO:0000256" key="10">
    <source>
        <dbReference type="ARBA" id="ARBA00023242"/>
    </source>
</evidence>
<evidence type="ECO:0000256" key="6">
    <source>
        <dbReference type="ARBA" id="ARBA00022833"/>
    </source>
</evidence>
<evidence type="ECO:0000256" key="2">
    <source>
        <dbReference type="ARBA" id="ARBA00006991"/>
    </source>
</evidence>
<feature type="domain" description="C2H2-type" evidence="12">
    <location>
        <begin position="124"/>
        <end position="148"/>
    </location>
</feature>
<keyword evidence="4" id="KW-0677">Repeat</keyword>
<dbReference type="InterPro" id="IPR013087">
    <property type="entry name" value="Znf_C2H2_type"/>
</dbReference>
<dbReference type="Pfam" id="PF13465">
    <property type="entry name" value="zf-H2C2_2"/>
    <property type="match status" value="2"/>
</dbReference>
<evidence type="ECO:0000256" key="1">
    <source>
        <dbReference type="ARBA" id="ARBA00004123"/>
    </source>
</evidence>
<feature type="domain" description="C2H2-type" evidence="12">
    <location>
        <begin position="96"/>
        <end position="123"/>
    </location>
</feature>
<evidence type="ECO:0000256" key="3">
    <source>
        <dbReference type="ARBA" id="ARBA00022723"/>
    </source>
</evidence>
<dbReference type="FunFam" id="3.30.160.60:FF:002343">
    <property type="entry name" value="Zinc finger protein 33A"/>
    <property type="match status" value="1"/>
</dbReference>
<keyword evidence="5 11" id="KW-0863">Zinc-finger</keyword>
<evidence type="ECO:0000313" key="14">
    <source>
        <dbReference type="Proteomes" id="UP000265000"/>
    </source>
</evidence>
<dbReference type="GO" id="GO:0008270">
    <property type="term" value="F:zinc ion binding"/>
    <property type="evidence" value="ECO:0007669"/>
    <property type="project" value="UniProtKB-KW"/>
</dbReference>
<reference evidence="13" key="2">
    <citation type="submission" date="2025-09" db="UniProtKB">
        <authorList>
            <consortium name="Ensembl"/>
        </authorList>
    </citation>
    <scope>IDENTIFICATION</scope>
</reference>
<dbReference type="PANTHER" id="PTHR23235">
    <property type="entry name" value="KRUEPPEL-LIKE TRANSCRIPTION FACTOR"/>
    <property type="match status" value="1"/>
</dbReference>
<keyword evidence="7" id="KW-0805">Transcription regulation</keyword>
<dbReference type="PANTHER" id="PTHR23235:SF178">
    <property type="entry name" value="C2H2-TYPE DOMAIN-CONTAINING PROTEIN-RELATED"/>
    <property type="match status" value="1"/>
</dbReference>
<keyword evidence="10" id="KW-0539">Nucleus</keyword>
<organism evidence="13 14">
    <name type="scientific">Fundulus heteroclitus</name>
    <name type="common">Killifish</name>
    <name type="synonym">Mummichog</name>
    <dbReference type="NCBI Taxonomy" id="8078"/>
    <lineage>
        <taxon>Eukaryota</taxon>
        <taxon>Metazoa</taxon>
        <taxon>Chordata</taxon>
        <taxon>Craniata</taxon>
        <taxon>Vertebrata</taxon>
        <taxon>Euteleostomi</taxon>
        <taxon>Actinopterygii</taxon>
        <taxon>Neopterygii</taxon>
        <taxon>Teleostei</taxon>
        <taxon>Neoteleostei</taxon>
        <taxon>Acanthomorphata</taxon>
        <taxon>Ovalentaria</taxon>
        <taxon>Atherinomorphae</taxon>
        <taxon>Cyprinodontiformes</taxon>
        <taxon>Fundulidae</taxon>
        <taxon>Fundulus</taxon>
    </lineage>
</organism>
<evidence type="ECO:0000259" key="12">
    <source>
        <dbReference type="PROSITE" id="PS50157"/>
    </source>
</evidence>
<dbReference type="GeneTree" id="ENSGT01150000286934"/>
<dbReference type="AlphaFoldDB" id="A0A3Q2P541"/>
<dbReference type="FunFam" id="3.30.160.60:FF:000508">
    <property type="entry name" value="Myeloid zinc finger 1"/>
    <property type="match status" value="1"/>
</dbReference>
<dbReference type="PROSITE" id="PS00028">
    <property type="entry name" value="ZINC_FINGER_C2H2_1"/>
    <property type="match status" value="2"/>
</dbReference>
<evidence type="ECO:0000256" key="7">
    <source>
        <dbReference type="ARBA" id="ARBA00023015"/>
    </source>
</evidence>
<evidence type="ECO:0000256" key="8">
    <source>
        <dbReference type="ARBA" id="ARBA00023125"/>
    </source>
</evidence>
<dbReference type="Proteomes" id="UP000265000">
    <property type="component" value="Unplaced"/>
</dbReference>
<keyword evidence="14" id="KW-1185">Reference proteome</keyword>
<dbReference type="InterPro" id="IPR036236">
    <property type="entry name" value="Znf_C2H2_sf"/>
</dbReference>
<dbReference type="SMART" id="SM00355">
    <property type="entry name" value="ZnF_C2H2"/>
    <property type="match status" value="3"/>
</dbReference>
<proteinExistence type="inferred from homology"/>
<keyword evidence="3" id="KW-0479">Metal-binding</keyword>
<dbReference type="GO" id="GO:0042802">
    <property type="term" value="F:identical protein binding"/>
    <property type="evidence" value="ECO:0007669"/>
    <property type="project" value="UniProtKB-ARBA"/>
</dbReference>
<dbReference type="GO" id="GO:0000981">
    <property type="term" value="F:DNA-binding transcription factor activity, RNA polymerase II-specific"/>
    <property type="evidence" value="ECO:0007669"/>
    <property type="project" value="TreeGrafter"/>
</dbReference>
<keyword evidence="8" id="KW-0238">DNA-binding</keyword>
<dbReference type="Ensembl" id="ENSFHET00000004717.1">
    <property type="protein sequence ID" value="ENSFHEP00000006910.1"/>
    <property type="gene ID" value="ENSFHEG00000007985.1"/>
</dbReference>
<keyword evidence="6" id="KW-0862">Zinc</keyword>
<dbReference type="SUPFAM" id="SSF57667">
    <property type="entry name" value="beta-beta-alpha zinc fingers"/>
    <property type="match status" value="2"/>
</dbReference>
<dbReference type="GO" id="GO:0000978">
    <property type="term" value="F:RNA polymerase II cis-regulatory region sequence-specific DNA binding"/>
    <property type="evidence" value="ECO:0007669"/>
    <property type="project" value="TreeGrafter"/>
</dbReference>
<dbReference type="GO" id="GO:0005634">
    <property type="term" value="C:nucleus"/>
    <property type="evidence" value="ECO:0007669"/>
    <property type="project" value="UniProtKB-SubCell"/>
</dbReference>
<evidence type="ECO:0000256" key="9">
    <source>
        <dbReference type="ARBA" id="ARBA00023163"/>
    </source>
</evidence>
<dbReference type="Gene3D" id="3.30.160.60">
    <property type="entry name" value="Classic Zinc Finger"/>
    <property type="match status" value="3"/>
</dbReference>
<evidence type="ECO:0000313" key="13">
    <source>
        <dbReference type="Ensembl" id="ENSFHEP00000006910.1"/>
    </source>
</evidence>
<dbReference type="PROSITE" id="PS50157">
    <property type="entry name" value="ZINC_FINGER_C2H2_2"/>
    <property type="match status" value="3"/>
</dbReference>
<comment type="similarity">
    <text evidence="2">Belongs to the krueppel C2H2-type zinc-finger protein family.</text>
</comment>
<name>A0A3Q2P541_FUNHE</name>